<keyword evidence="1" id="KW-0500">Molybdenum</keyword>
<evidence type="ECO:0000256" key="3">
    <source>
        <dbReference type="SAM" id="MobiDB-lite"/>
    </source>
</evidence>
<evidence type="ECO:0000313" key="6">
    <source>
        <dbReference type="Proteomes" id="UP000278440"/>
    </source>
</evidence>
<evidence type="ECO:0000259" key="4">
    <source>
        <dbReference type="SMART" id="SM01008"/>
    </source>
</evidence>
<dbReference type="Pfam" id="PF20256">
    <property type="entry name" value="MoCoBD_2"/>
    <property type="match status" value="2"/>
</dbReference>
<proteinExistence type="predicted"/>
<evidence type="ECO:0000313" key="5">
    <source>
        <dbReference type="EMBL" id="RKT76853.1"/>
    </source>
</evidence>
<protein>
    <submittedName>
        <fullName evidence="5">Xanthine dehydrogenase YagR molybdenum-binding subunit</fullName>
    </submittedName>
</protein>
<dbReference type="Pfam" id="PF02738">
    <property type="entry name" value="MoCoBD_1"/>
    <property type="match status" value="1"/>
</dbReference>
<sequence length="735" mass="77955">MSDPQPKDDQQDPQTDGGVPEEALRTDAVGARVARVEGPLKVRGRAAYAYEVPVEAPLYAHLVQSTVARGRVRTVDADEALRSDDVVSVLDHTNVPTLADGDAELAVLQSDAVAFRGQVVAVVVARTPEAAREGARLVRVGYDMQEHRAELRADDPELYAPEKVNPAFETDTTVGSVETALESAAVVLDETYTTPYEHNNPMEPHAVTACWHDDAAPGEPRLTLDASTQSVHAVATALSGLLELEPEQVHVRSPFVGGGFGSKGMPHAHDVAATLAARANPGRPVRLALTRQQMFALAGYRTATIQRVRLAAQADGTLLGIDHQVVEQTSALKEFAEQTAIATRHMYAAPDRATSHRLAALDVAVPSWMRAPGEMPGMAALEMAMDELAERTGVDPVELRVRNEPQVDPESGLPFGHRRLVQCLRVGAARFGWADRDPRPGRRREGDWLVGTGVAASTYPFYVQGGNTARVEVTQGPRYRVSIGAADIGTGATTVLGQIAADALGVPVGLVDVHLGDSSLPPASVAGGSSGTSSWGRAVVGAARALREHHGDDAPVGAKVEHSPDDNPNLETHSLHSFGAQFVELGVNVWTGEPRVRRMLGVFSVGRVVNPTTARSQLIGGMVMGLGGGLLEESVRDARFGHVVTQDLASYHVAAHADVPAIEAVWLDEHDSLANPMGARGIGEIGIVGTAAAVANAAWHATGSRVRDLPVTLDRLLDLDPDLPALRDHPASFAL</sequence>
<dbReference type="Gene3D" id="3.30.365.10">
    <property type="entry name" value="Aldehyde oxidase/xanthine dehydrogenase, molybdopterin binding domain"/>
    <property type="match status" value="4"/>
</dbReference>
<dbReference type="Proteomes" id="UP000278440">
    <property type="component" value="Unassembled WGS sequence"/>
</dbReference>
<dbReference type="RefSeq" id="WP_121030381.1">
    <property type="nucleotide sequence ID" value="NZ_RBXT01000001.1"/>
</dbReference>
<comment type="caution">
    <text evidence="5">The sequence shown here is derived from an EMBL/GenBank/DDBJ whole genome shotgun (WGS) entry which is preliminary data.</text>
</comment>
<dbReference type="Pfam" id="PF01315">
    <property type="entry name" value="Ald_Xan_dh_C"/>
    <property type="match status" value="1"/>
</dbReference>
<dbReference type="InterPro" id="IPR008274">
    <property type="entry name" value="AldOxase/xan_DH_MoCoBD1"/>
</dbReference>
<keyword evidence="6" id="KW-1185">Reference proteome</keyword>
<dbReference type="InterPro" id="IPR016208">
    <property type="entry name" value="Ald_Oxase/xanthine_DH-like"/>
</dbReference>
<dbReference type="InterPro" id="IPR037165">
    <property type="entry name" value="AldOxase/xan_DH_Mopterin-bd_sf"/>
</dbReference>
<accession>A0A495XWK2</accession>
<evidence type="ECO:0000256" key="2">
    <source>
        <dbReference type="ARBA" id="ARBA00023002"/>
    </source>
</evidence>
<dbReference type="PANTHER" id="PTHR11908">
    <property type="entry name" value="XANTHINE DEHYDROGENASE"/>
    <property type="match status" value="1"/>
</dbReference>
<dbReference type="SUPFAM" id="SSF56003">
    <property type="entry name" value="Molybdenum cofactor-binding domain"/>
    <property type="match status" value="1"/>
</dbReference>
<dbReference type="AlphaFoldDB" id="A0A495XWK2"/>
<dbReference type="GO" id="GO:0005506">
    <property type="term" value="F:iron ion binding"/>
    <property type="evidence" value="ECO:0007669"/>
    <property type="project" value="InterPro"/>
</dbReference>
<feature type="region of interest" description="Disordered" evidence="3">
    <location>
        <begin position="1"/>
        <end position="26"/>
    </location>
</feature>
<feature type="compositionally biased region" description="Basic and acidic residues" evidence="3">
    <location>
        <begin position="1"/>
        <end position="10"/>
    </location>
</feature>
<feature type="domain" description="Aldehyde oxidase/xanthine dehydrogenase a/b hammerhead" evidence="4">
    <location>
        <begin position="43"/>
        <end position="146"/>
    </location>
</feature>
<dbReference type="EMBL" id="RBXT01000001">
    <property type="protein sequence ID" value="RKT76853.1"/>
    <property type="molecule type" value="Genomic_DNA"/>
</dbReference>
<gene>
    <name evidence="5" type="ORF">DFJ68_0255</name>
</gene>
<dbReference type="InterPro" id="IPR000674">
    <property type="entry name" value="Ald_Oxase/Xan_DH_a/b"/>
</dbReference>
<dbReference type="InterPro" id="IPR036856">
    <property type="entry name" value="Ald_Oxase/Xan_DH_a/b_sf"/>
</dbReference>
<dbReference type="SMART" id="SM01008">
    <property type="entry name" value="Ald_Xan_dh_C"/>
    <property type="match status" value="1"/>
</dbReference>
<reference evidence="5 6" key="1">
    <citation type="submission" date="2018-10" db="EMBL/GenBank/DDBJ databases">
        <title>Sequencing the genomes of 1000 actinobacteria strains.</title>
        <authorList>
            <person name="Klenk H.-P."/>
        </authorList>
    </citation>
    <scope>NUCLEOTIDE SEQUENCE [LARGE SCALE GENOMIC DNA]</scope>
    <source>
        <strain evidence="5 6">DSM 44267</strain>
    </source>
</reference>
<keyword evidence="2" id="KW-0560">Oxidoreductase</keyword>
<evidence type="ECO:0000256" key="1">
    <source>
        <dbReference type="ARBA" id="ARBA00022505"/>
    </source>
</evidence>
<dbReference type="GO" id="GO:0016491">
    <property type="term" value="F:oxidoreductase activity"/>
    <property type="evidence" value="ECO:0007669"/>
    <property type="project" value="UniProtKB-KW"/>
</dbReference>
<name>A0A495XWK2_9MICO</name>
<dbReference type="InterPro" id="IPR046867">
    <property type="entry name" value="AldOxase/xan_DH_MoCoBD2"/>
</dbReference>
<organism evidence="5 6">
    <name type="scientific">Terracoccus luteus</name>
    <dbReference type="NCBI Taxonomy" id="53356"/>
    <lineage>
        <taxon>Bacteria</taxon>
        <taxon>Bacillati</taxon>
        <taxon>Actinomycetota</taxon>
        <taxon>Actinomycetes</taxon>
        <taxon>Micrococcales</taxon>
        <taxon>Intrasporangiaceae</taxon>
        <taxon>Terracoccus</taxon>
    </lineage>
</organism>
<dbReference type="PANTHER" id="PTHR11908:SF132">
    <property type="entry name" value="ALDEHYDE OXIDASE 1-RELATED"/>
    <property type="match status" value="1"/>
</dbReference>
<dbReference type="Gene3D" id="3.90.1170.50">
    <property type="entry name" value="Aldehyde oxidase/xanthine dehydrogenase, a/b hammerhead"/>
    <property type="match status" value="1"/>
</dbReference>
<dbReference type="SUPFAM" id="SSF54665">
    <property type="entry name" value="CO dehydrogenase molybdoprotein N-domain-like"/>
    <property type="match status" value="1"/>
</dbReference>
<dbReference type="OrthoDB" id="9758509at2"/>